<evidence type="ECO:0000256" key="1">
    <source>
        <dbReference type="SAM" id="SignalP"/>
    </source>
</evidence>
<dbReference type="EMBL" id="LRPC01000028">
    <property type="protein sequence ID" value="KYG73960.1"/>
    <property type="molecule type" value="Genomic_DNA"/>
</dbReference>
<feature type="signal peptide" evidence="1">
    <location>
        <begin position="1"/>
        <end position="18"/>
    </location>
</feature>
<dbReference type="RefSeq" id="WP_068223125.1">
    <property type="nucleotide sequence ID" value="NZ_CP139724.1"/>
</dbReference>
<dbReference type="Proteomes" id="UP000075606">
    <property type="component" value="Unassembled WGS sequence"/>
</dbReference>
<dbReference type="SUPFAM" id="SSF51126">
    <property type="entry name" value="Pectin lyase-like"/>
    <property type="match status" value="1"/>
</dbReference>
<dbReference type="InterPro" id="IPR026444">
    <property type="entry name" value="Secre_tail"/>
</dbReference>
<dbReference type="AlphaFoldDB" id="A0A150X5H1"/>
<sequence length="995" mass="103994">MRILLVGCFILTCHFVCAQGTFTSANSGSWTDPGSWTLVGTDSDGNNYPDGNDNVIINGHAITVSSTEATSTLELATGIVEFSGAAAQLNVRGTLSSSGASEVTGTSTNHRLVIVNNGTTVLGNISVNGGTFTLDGARLTNNGELTVADGATFLIDDSTAPTVVANHLFTDIDINSNGTFQNNDAIQIIIRGTITNNGTFNGCGDDSCNYTYNVAGSFVVDGTTTVNMPRVLVYNGATLTNQGLISTIDLLGNGVGVNTFVNEGTLTVNTSGTIDEADLVLDFDAVGNTLVYEGSTTEQLFSSTFYNVEVNLEDGTLINLNNGVSSTINNNLTVTSGDARIINSANTLTVLGNLSIEGDGSFFMNTTSVGEGISITGDFDVSSTNATAVDLNNGTITFTNMTITNGADVFTGVADLTSMGTITVTNGSVNPDGTATPTFNNILVEANGSWLSTSVYDPTITGNITNNGTFTACLNTSGCDYTLTSGSGTLGGSSTISNMANIFLNDGASYTNENTSAGGIQVGTGIQTTSGAGSFINGANATLDYSGTLANFSVTNFTASAAGNTVIFSRPDANQSLRATADANNEYVNVTINKADGFDVILDDNITVSGTLTLTAGDVQLNAFDLTLADGATVSGGNSTSYIKLNGAGLLNQEYSAVGATLSFPIGDVDDFSPINSLTLHSATLGASPSIEFDITDAANSNRDVDNTGAGGDDDGTAATSFLSRFWTLTPTDISDVTFSASYTYVDADVAGATANEAELVGSVYRTPIGEGFLDWSVEEAVNATSNLVTVSNVSSTALGVLYAMDNTLERLPVELLSFTAITRLQEVVLNWETTSEENNSHFTIERSANGISFQSIGELEGKGNSSELISYSFIDEFPLTGRAYYRLKQVDFSGAFEYSEVISAVYDGAVNYNFRLFPNPVNSGGELTLSFERTQTNSEVVKWQLLSITGEQLIEQVGSDKEYIIDTSKLSLGAYLVRVVYSDGRVDSQRLVVN</sequence>
<dbReference type="NCBIfam" id="TIGR04183">
    <property type="entry name" value="Por_Secre_tail"/>
    <property type="match status" value="1"/>
</dbReference>
<protein>
    <recommendedName>
        <fullName evidence="4">Secretion system C-terminal sorting domain-containing protein</fullName>
    </recommendedName>
</protein>
<evidence type="ECO:0008006" key="4">
    <source>
        <dbReference type="Google" id="ProtNLM"/>
    </source>
</evidence>
<comment type="caution">
    <text evidence="2">The sequence shown here is derived from an EMBL/GenBank/DDBJ whole genome shotgun (WGS) entry which is preliminary data.</text>
</comment>
<dbReference type="STRING" id="333140.AWW68_14940"/>
<reference evidence="2 3" key="1">
    <citation type="submission" date="2016-01" db="EMBL/GenBank/DDBJ databases">
        <title>Genome sequencing of Roseivirga spongicola UST030701-084.</title>
        <authorList>
            <person name="Selvaratnam C."/>
            <person name="Thevarajoo S."/>
            <person name="Goh K.M."/>
            <person name="Ee R."/>
            <person name="Chan K.-G."/>
            <person name="Chong C.S."/>
        </authorList>
    </citation>
    <scope>NUCLEOTIDE SEQUENCE [LARGE SCALE GENOMIC DNA]</scope>
    <source>
        <strain evidence="2 3">UST030701-084</strain>
    </source>
</reference>
<gene>
    <name evidence="2" type="ORF">AWW68_14940</name>
</gene>
<proteinExistence type="predicted"/>
<keyword evidence="1" id="KW-0732">Signal</keyword>
<accession>A0A150X5H1</accession>
<feature type="chain" id="PRO_5007574137" description="Secretion system C-terminal sorting domain-containing protein" evidence="1">
    <location>
        <begin position="19"/>
        <end position="995"/>
    </location>
</feature>
<name>A0A150X5H1_9BACT</name>
<organism evidence="2 3">
    <name type="scientific">Roseivirga spongicola</name>
    <dbReference type="NCBI Taxonomy" id="333140"/>
    <lineage>
        <taxon>Bacteria</taxon>
        <taxon>Pseudomonadati</taxon>
        <taxon>Bacteroidota</taxon>
        <taxon>Cytophagia</taxon>
        <taxon>Cytophagales</taxon>
        <taxon>Roseivirgaceae</taxon>
        <taxon>Roseivirga</taxon>
    </lineage>
</organism>
<evidence type="ECO:0000313" key="3">
    <source>
        <dbReference type="Proteomes" id="UP000075606"/>
    </source>
</evidence>
<dbReference type="OrthoDB" id="1443240at2"/>
<keyword evidence="3" id="KW-1185">Reference proteome</keyword>
<evidence type="ECO:0000313" key="2">
    <source>
        <dbReference type="EMBL" id="KYG73960.1"/>
    </source>
</evidence>
<dbReference type="InterPro" id="IPR011050">
    <property type="entry name" value="Pectin_lyase_fold/virulence"/>
</dbReference>